<dbReference type="Proteomes" id="UP000053890">
    <property type="component" value="Unassembled WGS sequence"/>
</dbReference>
<dbReference type="PANTHER" id="PTHR22601">
    <property type="entry name" value="ISP4 LIKE PROTEIN"/>
    <property type="match status" value="1"/>
</dbReference>
<dbReference type="RefSeq" id="XP_018273277.1">
    <property type="nucleotide sequence ID" value="XM_018416202.1"/>
</dbReference>
<evidence type="ECO:0000313" key="12">
    <source>
        <dbReference type="Proteomes" id="UP000053890"/>
    </source>
</evidence>
<dbReference type="OMA" id="VANMYFT"/>
<evidence type="ECO:0000256" key="5">
    <source>
        <dbReference type="ARBA" id="ARBA00022856"/>
    </source>
</evidence>
<evidence type="ECO:0000256" key="9">
    <source>
        <dbReference type="SAM" id="MobiDB-lite"/>
    </source>
</evidence>
<dbReference type="GO" id="GO:0016020">
    <property type="term" value="C:membrane"/>
    <property type="evidence" value="ECO:0007669"/>
    <property type="project" value="UniProtKB-SubCell"/>
</dbReference>
<evidence type="ECO:0008006" key="13">
    <source>
        <dbReference type="Google" id="ProtNLM"/>
    </source>
</evidence>
<evidence type="ECO:0000256" key="2">
    <source>
        <dbReference type="ARBA" id="ARBA00008807"/>
    </source>
</evidence>
<sequence>MVRVRNPFKRQDSFSVPLDTLHHPPSPSPAGPDSVPTLASSAAADKSTAPTSFGIDEDEDEVKDKDALDEHATALTSAHELHRQQHRATDPAARETDELDAVDLLSNGKERPIETASDIGTRCLSLDDDPSMPIHTLRMYVLGLGLTCFSAVLGQIFYFRPTSLTVSQLFLVVVSFILGRVWSAVLPKADKGRFWAFLNPCSFNIKEHVAINIMCSTATSSAQAINVFAADELYYDLNANYAVAIFTLVGSQLLGYGLAGLCRAVVVFPTYCVYPSLIPVVQLFDLVHRDKDYSAQRKRLKFFLVIFVAIFVWEWVPEFIAPSLTGISIFCLARQNSPWVTRIFGGSYPNEGMGLFQFCFDWSYISGAGPLYTPLATQLSIYAGCAICAVIACAMYAANAWQAHNFPFMSQDLFYENGTQYDQTLILNSDYTLNPDALAEQGLPWLCPSYAMYYIGCNLAIGATITYVALWYREPIVKAAREFRRGAVDDAHYAKMRVYKEVPMWVYAGIVLSSFAMAMATCYTGHSHLPWWALIVAILIAAAFLPMLSVFYAITGWQVGLTTLAQMLGAAIVPGNSQANMYFALYSSSSVTQGINMAVDLKLAQYTKIPPRTTLSMQTLGTVVGAILQLVIMKQIISSHRELLTDVQGSNFWSGQNVQSFNTEAVTWGALAKHMYGPSGTYFIIPMAIIIGLACPLPFYALHRFFPRLGADKVVVPLLVYAVGYLNAGINSQNFFCVCLAFWSQWYLRKYRSTWFRKYNFLLSAALDGGTQVFVFVATFAIQGGAGRTVIMPSWTLNPADKQPDYCVAT</sequence>
<gene>
    <name evidence="11" type="ORF">RHOBADRAFT_52165</name>
</gene>
<keyword evidence="7 10" id="KW-1133">Transmembrane helix</keyword>
<dbReference type="AlphaFoldDB" id="A0A194S920"/>
<keyword evidence="3" id="KW-0813">Transport</keyword>
<keyword evidence="12" id="KW-1185">Reference proteome</keyword>
<dbReference type="OrthoDB" id="9986677at2759"/>
<dbReference type="GO" id="GO:0015031">
    <property type="term" value="P:protein transport"/>
    <property type="evidence" value="ECO:0007669"/>
    <property type="project" value="UniProtKB-KW"/>
</dbReference>
<evidence type="ECO:0000256" key="10">
    <source>
        <dbReference type="SAM" id="Phobius"/>
    </source>
</evidence>
<feature type="transmembrane region" description="Helical" evidence="10">
    <location>
        <begin position="760"/>
        <end position="782"/>
    </location>
</feature>
<feature type="transmembrane region" description="Helical" evidence="10">
    <location>
        <begin position="379"/>
        <end position="401"/>
    </location>
</feature>
<proteinExistence type="inferred from homology"/>
<evidence type="ECO:0000256" key="3">
    <source>
        <dbReference type="ARBA" id="ARBA00022448"/>
    </source>
</evidence>
<organism evidence="11 12">
    <name type="scientific">Rhodotorula graminis (strain WP1)</name>
    <dbReference type="NCBI Taxonomy" id="578459"/>
    <lineage>
        <taxon>Eukaryota</taxon>
        <taxon>Fungi</taxon>
        <taxon>Dikarya</taxon>
        <taxon>Basidiomycota</taxon>
        <taxon>Pucciniomycotina</taxon>
        <taxon>Microbotryomycetes</taxon>
        <taxon>Sporidiobolales</taxon>
        <taxon>Sporidiobolaceae</taxon>
        <taxon>Rhodotorula</taxon>
    </lineage>
</organism>
<dbReference type="GO" id="GO:0035673">
    <property type="term" value="F:oligopeptide transmembrane transporter activity"/>
    <property type="evidence" value="ECO:0007669"/>
    <property type="project" value="InterPro"/>
</dbReference>
<keyword evidence="4 10" id="KW-0812">Transmembrane</keyword>
<feature type="transmembrane region" description="Helical" evidence="10">
    <location>
        <begin position="682"/>
        <end position="702"/>
    </location>
</feature>
<feature type="compositionally biased region" description="Basic and acidic residues" evidence="9">
    <location>
        <begin position="79"/>
        <end position="96"/>
    </location>
</feature>
<feature type="region of interest" description="Disordered" evidence="9">
    <location>
        <begin position="1"/>
        <end position="97"/>
    </location>
</feature>
<feature type="compositionally biased region" description="Basic and acidic residues" evidence="9">
    <location>
        <begin position="62"/>
        <end position="72"/>
    </location>
</feature>
<comment type="subcellular location">
    <subcellularLocation>
        <location evidence="1">Membrane</location>
        <topology evidence="1">Multi-pass membrane protein</topology>
    </subcellularLocation>
</comment>
<feature type="transmembrane region" description="Helical" evidence="10">
    <location>
        <begin position="504"/>
        <end position="524"/>
    </location>
</feature>
<evidence type="ECO:0000313" key="11">
    <source>
        <dbReference type="EMBL" id="KPV77228.1"/>
    </source>
</evidence>
<protein>
    <recommendedName>
        <fullName evidence="13">Peptide transporter MTD1</fullName>
    </recommendedName>
</protein>
<evidence type="ECO:0000256" key="4">
    <source>
        <dbReference type="ARBA" id="ARBA00022692"/>
    </source>
</evidence>
<feature type="transmembrane region" description="Helical" evidence="10">
    <location>
        <begin position="165"/>
        <end position="185"/>
    </location>
</feature>
<keyword evidence="8 10" id="KW-0472">Membrane</keyword>
<accession>A0A194S920</accession>
<dbReference type="InterPro" id="IPR004648">
    <property type="entry name" value="Oligpept_transpt"/>
</dbReference>
<comment type="similarity">
    <text evidence="2">Belongs to the oligopeptide OPT transporter family.</text>
</comment>
<name>A0A194S920_RHOGW</name>
<feature type="transmembrane region" description="Helical" evidence="10">
    <location>
        <begin position="265"/>
        <end position="287"/>
    </location>
</feature>
<feature type="transmembrane region" description="Helical" evidence="10">
    <location>
        <begin position="241"/>
        <end position="259"/>
    </location>
</feature>
<dbReference type="InterPro" id="IPR004813">
    <property type="entry name" value="OPT"/>
</dbReference>
<feature type="transmembrane region" description="Helical" evidence="10">
    <location>
        <begin position="531"/>
        <end position="554"/>
    </location>
</feature>
<feature type="transmembrane region" description="Helical" evidence="10">
    <location>
        <begin position="722"/>
        <end position="748"/>
    </location>
</feature>
<dbReference type="GeneID" id="28976650"/>
<keyword evidence="6" id="KW-0653">Protein transport</keyword>
<reference evidence="11 12" key="1">
    <citation type="journal article" date="2015" name="Front. Microbiol.">
        <title>Genome sequence of the plant growth promoting endophytic yeast Rhodotorula graminis WP1.</title>
        <authorList>
            <person name="Firrincieli A."/>
            <person name="Otillar R."/>
            <person name="Salamov A."/>
            <person name="Schmutz J."/>
            <person name="Khan Z."/>
            <person name="Redman R.S."/>
            <person name="Fleck N.D."/>
            <person name="Lindquist E."/>
            <person name="Grigoriev I.V."/>
            <person name="Doty S.L."/>
        </authorList>
    </citation>
    <scope>NUCLEOTIDE SEQUENCE [LARGE SCALE GENOMIC DNA]</scope>
    <source>
        <strain evidence="11 12">WP1</strain>
    </source>
</reference>
<keyword evidence="5" id="KW-0571">Peptide transport</keyword>
<feature type="transmembrane region" description="Helical" evidence="10">
    <location>
        <begin position="299"/>
        <end position="316"/>
    </location>
</feature>
<evidence type="ECO:0000256" key="1">
    <source>
        <dbReference type="ARBA" id="ARBA00004141"/>
    </source>
</evidence>
<feature type="transmembrane region" description="Helical" evidence="10">
    <location>
        <begin position="139"/>
        <end position="159"/>
    </location>
</feature>
<evidence type="ECO:0000256" key="6">
    <source>
        <dbReference type="ARBA" id="ARBA00022927"/>
    </source>
</evidence>
<dbReference type="EMBL" id="KQ474075">
    <property type="protein sequence ID" value="KPV77228.1"/>
    <property type="molecule type" value="Genomic_DNA"/>
</dbReference>
<feature type="transmembrane region" description="Helical" evidence="10">
    <location>
        <begin position="451"/>
        <end position="472"/>
    </location>
</feature>
<dbReference type="Pfam" id="PF03169">
    <property type="entry name" value="OPT"/>
    <property type="match status" value="1"/>
</dbReference>
<dbReference type="NCBIfam" id="TIGR00728">
    <property type="entry name" value="OPT_sfam"/>
    <property type="match status" value="1"/>
</dbReference>
<evidence type="ECO:0000256" key="8">
    <source>
        <dbReference type="ARBA" id="ARBA00023136"/>
    </source>
</evidence>
<evidence type="ECO:0000256" key="7">
    <source>
        <dbReference type="ARBA" id="ARBA00022989"/>
    </source>
</evidence>